<feature type="compositionally biased region" description="Low complexity" evidence="1">
    <location>
        <begin position="394"/>
        <end position="403"/>
    </location>
</feature>
<dbReference type="EMBL" id="CP126221">
    <property type="protein sequence ID" value="WIA22232.1"/>
    <property type="molecule type" value="Genomic_DNA"/>
</dbReference>
<feature type="region of interest" description="Disordered" evidence="1">
    <location>
        <begin position="330"/>
        <end position="419"/>
    </location>
</feature>
<dbReference type="SMART" id="SM01065">
    <property type="entry name" value="CBM_2"/>
    <property type="match status" value="2"/>
</dbReference>
<dbReference type="InterPro" id="IPR013783">
    <property type="entry name" value="Ig-like_fold"/>
</dbReference>
<dbReference type="PANTHER" id="PTHR15048">
    <property type="entry name" value="STARCH-BINDING DOMAIN-CONTAINING PROTEIN 1"/>
    <property type="match status" value="1"/>
</dbReference>
<reference evidence="3 4" key="1">
    <citation type="submission" date="2023-05" db="EMBL/GenBank/DDBJ databases">
        <title>A 100% complete, gapless, phased diploid assembly of the Scenedesmus obliquus UTEX 3031 genome.</title>
        <authorList>
            <person name="Biondi T.C."/>
            <person name="Hanschen E.R."/>
            <person name="Kwon T."/>
            <person name="Eng W."/>
            <person name="Kruse C.P.S."/>
            <person name="Koehler S.I."/>
            <person name="Kunde Y."/>
            <person name="Gleasner C.D."/>
            <person name="You Mak K.T."/>
            <person name="Polle J."/>
            <person name="Hovde B.T."/>
            <person name="Starkenburg S.R."/>
        </authorList>
    </citation>
    <scope>NUCLEOTIDE SEQUENCE [LARGE SCALE GENOMIC DNA]</scope>
    <source>
        <strain evidence="3 4">DOE0152z</strain>
    </source>
</reference>
<gene>
    <name evidence="3" type="ORF">OEZ85_004559</name>
</gene>
<dbReference type="Gene3D" id="2.60.40.10">
    <property type="entry name" value="Immunoglobulins"/>
    <property type="match status" value="2"/>
</dbReference>
<dbReference type="SUPFAM" id="SSF49452">
    <property type="entry name" value="Starch-binding domain-like"/>
    <property type="match status" value="2"/>
</dbReference>
<dbReference type="PROSITE" id="PS51166">
    <property type="entry name" value="CBM20"/>
    <property type="match status" value="2"/>
</dbReference>
<feature type="compositionally biased region" description="Pro residues" evidence="1">
    <location>
        <begin position="404"/>
        <end position="415"/>
    </location>
</feature>
<dbReference type="PANTHER" id="PTHR15048:SF0">
    <property type="entry name" value="STARCH-BINDING DOMAIN-CONTAINING PROTEIN 1"/>
    <property type="match status" value="1"/>
</dbReference>
<dbReference type="InterPro" id="IPR013784">
    <property type="entry name" value="Carb-bd-like_fold"/>
</dbReference>
<evidence type="ECO:0000313" key="3">
    <source>
        <dbReference type="EMBL" id="WIA22232.1"/>
    </source>
</evidence>
<feature type="compositionally biased region" description="Low complexity" evidence="1">
    <location>
        <begin position="330"/>
        <end position="346"/>
    </location>
</feature>
<sequence>MPRYQKTQQQQEQQSRHNGNGHSAAAAADAGLKRFKLKSGRSLYSSTRSVKFHVRYKTDWGQEVYLVGNCAALGDWDVLAGVRLAWSPGHIWQGSVELPAGAHIQYKYVVRNADGSVVRWQEGDNVSLELPGGPAEALALDVEDSWNKSKQVKRILAAGTPVRFNIRLQVEWGQHLLVVGSCASLGAWNVDNAVRLTWQEGNVWEASVELPAGELVEYKYVVRNSDTSVDKWQPGDNLGMEVPVAQGNNGRRRGVLVLDTWSKAVKRTTKSKAPYGRGASWRSTPYSSVPAGATGVAVHTDSPRFGGSSSSADDIDNASSAMAARSYYSMMEQQGSSSSSMDLSSSREAAASIRDPSVQQHDPSVMQHWTDKPRFSPSSGQQHQAHQDPWSGGQQEQQQQQQEPPQPQVYVPPPRAGAGPEEYARWQALQSVMAALAHSSEMDHWVEDPTDPRMLAADRRLAALTASLGTGSSSSSMEAATVTAMR</sequence>
<evidence type="ECO:0000256" key="1">
    <source>
        <dbReference type="SAM" id="MobiDB-lite"/>
    </source>
</evidence>
<organism evidence="3 4">
    <name type="scientific">Tetradesmus obliquus</name>
    <name type="common">Green alga</name>
    <name type="synonym">Acutodesmus obliquus</name>
    <dbReference type="NCBI Taxonomy" id="3088"/>
    <lineage>
        <taxon>Eukaryota</taxon>
        <taxon>Viridiplantae</taxon>
        <taxon>Chlorophyta</taxon>
        <taxon>core chlorophytes</taxon>
        <taxon>Chlorophyceae</taxon>
        <taxon>CS clade</taxon>
        <taxon>Sphaeropleales</taxon>
        <taxon>Scenedesmaceae</taxon>
        <taxon>Tetradesmus</taxon>
    </lineage>
</organism>
<protein>
    <recommendedName>
        <fullName evidence="2">CBM20 domain-containing protein</fullName>
    </recommendedName>
</protein>
<dbReference type="CDD" id="cd05467">
    <property type="entry name" value="CBM20"/>
    <property type="match status" value="2"/>
</dbReference>
<feature type="region of interest" description="Disordered" evidence="1">
    <location>
        <begin position="1"/>
        <end position="25"/>
    </location>
</feature>
<dbReference type="InterPro" id="IPR002044">
    <property type="entry name" value="CBM20"/>
</dbReference>
<proteinExistence type="predicted"/>
<name>A0ABY8UPN3_TETOB</name>
<feature type="domain" description="CBM20" evidence="2">
    <location>
        <begin position="154"/>
        <end position="263"/>
    </location>
</feature>
<feature type="domain" description="CBM20" evidence="2">
    <location>
        <begin position="42"/>
        <end position="148"/>
    </location>
</feature>
<dbReference type="Pfam" id="PF00686">
    <property type="entry name" value="CBM_20"/>
    <property type="match status" value="2"/>
</dbReference>
<evidence type="ECO:0000259" key="2">
    <source>
        <dbReference type="PROSITE" id="PS51166"/>
    </source>
</evidence>
<keyword evidence="4" id="KW-1185">Reference proteome</keyword>
<feature type="compositionally biased region" description="Low complexity" evidence="1">
    <location>
        <begin position="1"/>
        <end position="13"/>
    </location>
</feature>
<dbReference type="Proteomes" id="UP001244341">
    <property type="component" value="Chromosome 14b"/>
</dbReference>
<evidence type="ECO:0000313" key="4">
    <source>
        <dbReference type="Proteomes" id="UP001244341"/>
    </source>
</evidence>
<accession>A0ABY8UPN3</accession>